<feature type="region of interest" description="Disordered" evidence="1">
    <location>
        <begin position="275"/>
        <end position="300"/>
    </location>
</feature>
<comment type="caution">
    <text evidence="3">The sequence shown here is derived from an EMBL/GenBank/DDBJ whole genome shotgun (WGS) entry which is preliminary data.</text>
</comment>
<proteinExistence type="predicted"/>
<dbReference type="AlphaFoldDB" id="A0AAW1X7W8"/>
<keyword evidence="4" id="KW-1185">Reference proteome</keyword>
<sequence length="300" mass="34081">MNLKGMEEEDFYGRFSADEDGRLANLFWRDSRSQADYNAFGDVLIVDSTYKTNLYGKPLAVFVGCNNHRATVVFGFSLMSDEKEETYAWVFEYFLIAMKQKCPQAVLTDGDEAIRNVLQSLMPKARHRLCSWHIGRNIGQNVKDSDVQQSLGKLIFASLTTEEWEEAWDYIVASNGLENNLWVKSLYNKWESDEGFNAIMIEFGRMNEESMKYKDANQEEIPNVPELNSNMLRDPPVVKTKGMHTNRTNNIESSKAEQRGCGICGVSGHNRRTCDVGGENATDGVNHGSVERRRVEEGET</sequence>
<dbReference type="PANTHER" id="PTHR47718:SF15">
    <property type="entry name" value="PROTEIN FAR1-RELATED SEQUENCE 5-LIKE"/>
    <property type="match status" value="1"/>
</dbReference>
<dbReference type="InterPro" id="IPR018289">
    <property type="entry name" value="MULE_transposase_dom"/>
</dbReference>
<name>A0AAW1X7W8_RUBAR</name>
<protein>
    <recommendedName>
        <fullName evidence="2">MULE transposase domain-containing protein</fullName>
    </recommendedName>
</protein>
<dbReference type="Proteomes" id="UP001457282">
    <property type="component" value="Unassembled WGS sequence"/>
</dbReference>
<reference evidence="3 4" key="1">
    <citation type="journal article" date="2023" name="G3 (Bethesda)">
        <title>A chromosome-length genome assembly and annotation of blackberry (Rubus argutus, cv. 'Hillquist').</title>
        <authorList>
            <person name="Bruna T."/>
            <person name="Aryal R."/>
            <person name="Dudchenko O."/>
            <person name="Sargent D.J."/>
            <person name="Mead D."/>
            <person name="Buti M."/>
            <person name="Cavallini A."/>
            <person name="Hytonen T."/>
            <person name="Andres J."/>
            <person name="Pham M."/>
            <person name="Weisz D."/>
            <person name="Mascagni F."/>
            <person name="Usai G."/>
            <person name="Natali L."/>
            <person name="Bassil N."/>
            <person name="Fernandez G.E."/>
            <person name="Lomsadze A."/>
            <person name="Armour M."/>
            <person name="Olukolu B."/>
            <person name="Poorten T."/>
            <person name="Britton C."/>
            <person name="Davik J."/>
            <person name="Ashrafi H."/>
            <person name="Aiden E.L."/>
            <person name="Borodovsky M."/>
            <person name="Worthington M."/>
        </authorList>
    </citation>
    <scope>NUCLEOTIDE SEQUENCE [LARGE SCALE GENOMIC DNA]</scope>
    <source>
        <strain evidence="3">PI 553951</strain>
    </source>
</reference>
<dbReference type="PANTHER" id="PTHR47718">
    <property type="entry name" value="OS01G0519700 PROTEIN"/>
    <property type="match status" value="1"/>
</dbReference>
<gene>
    <name evidence="3" type="ORF">M0R45_019686</name>
</gene>
<evidence type="ECO:0000259" key="2">
    <source>
        <dbReference type="Pfam" id="PF10551"/>
    </source>
</evidence>
<dbReference type="EMBL" id="JBEDUW010000004">
    <property type="protein sequence ID" value="KAK9932448.1"/>
    <property type="molecule type" value="Genomic_DNA"/>
</dbReference>
<feature type="domain" description="MULE transposase" evidence="2">
    <location>
        <begin position="43"/>
        <end position="136"/>
    </location>
</feature>
<organism evidence="3 4">
    <name type="scientific">Rubus argutus</name>
    <name type="common">Southern blackberry</name>
    <dbReference type="NCBI Taxonomy" id="59490"/>
    <lineage>
        <taxon>Eukaryota</taxon>
        <taxon>Viridiplantae</taxon>
        <taxon>Streptophyta</taxon>
        <taxon>Embryophyta</taxon>
        <taxon>Tracheophyta</taxon>
        <taxon>Spermatophyta</taxon>
        <taxon>Magnoliopsida</taxon>
        <taxon>eudicotyledons</taxon>
        <taxon>Gunneridae</taxon>
        <taxon>Pentapetalae</taxon>
        <taxon>rosids</taxon>
        <taxon>fabids</taxon>
        <taxon>Rosales</taxon>
        <taxon>Rosaceae</taxon>
        <taxon>Rosoideae</taxon>
        <taxon>Rosoideae incertae sedis</taxon>
        <taxon>Rubus</taxon>
    </lineage>
</organism>
<feature type="compositionally biased region" description="Basic and acidic residues" evidence="1">
    <location>
        <begin position="289"/>
        <end position="300"/>
    </location>
</feature>
<evidence type="ECO:0000313" key="3">
    <source>
        <dbReference type="EMBL" id="KAK9932448.1"/>
    </source>
</evidence>
<dbReference type="Pfam" id="PF10551">
    <property type="entry name" value="MULE"/>
    <property type="match status" value="1"/>
</dbReference>
<evidence type="ECO:0000256" key="1">
    <source>
        <dbReference type="SAM" id="MobiDB-lite"/>
    </source>
</evidence>
<evidence type="ECO:0000313" key="4">
    <source>
        <dbReference type="Proteomes" id="UP001457282"/>
    </source>
</evidence>
<accession>A0AAW1X7W8</accession>